<accession>A0ACC2EC65</accession>
<sequence length="322" mass="35788">MACMSFTLNENAVASIYCHRQGQDLSSTSCSRSPQILSFHGFKKRADSSRYFALKQHERHGTKTRRENVARWISASLTSADDATSSAVEDVVLPGSVSLILLSGGQGKRMGATMPKQYLPLLGQPIALYSFLTLANLPEAKEIVVVCDPSYRDIFAEAGKSIQITLKFALPGKERQDSVLSGLQEISNDARLACIHDSARPLILSKDVQKVLMDAWIHGAAVLGVPVKATIKEAGDDHFVTRTLDRRTLWEMQTPQVIQPDLLRRGFDYVKREQLEVTDDVSIVEYLKHPVIITEGSYTNLKVTTPEDLMIAERIIHNTINH</sequence>
<reference evidence="2" key="1">
    <citation type="journal article" date="2024" name="Proc. Natl. Acad. Sci. U.S.A.">
        <title>Extraordinary preservation of gene collinearity over three hundred million years revealed in homosporous lycophytes.</title>
        <authorList>
            <person name="Li C."/>
            <person name="Wickell D."/>
            <person name="Kuo L.Y."/>
            <person name="Chen X."/>
            <person name="Nie B."/>
            <person name="Liao X."/>
            <person name="Peng D."/>
            <person name="Ji J."/>
            <person name="Jenkins J."/>
            <person name="Williams M."/>
            <person name="Shu S."/>
            <person name="Plott C."/>
            <person name="Barry K."/>
            <person name="Rajasekar S."/>
            <person name="Grimwood J."/>
            <person name="Han X."/>
            <person name="Sun S."/>
            <person name="Hou Z."/>
            <person name="He W."/>
            <person name="Dai G."/>
            <person name="Sun C."/>
            <person name="Schmutz J."/>
            <person name="Leebens-Mack J.H."/>
            <person name="Li F.W."/>
            <person name="Wang L."/>
        </authorList>
    </citation>
    <scope>NUCLEOTIDE SEQUENCE [LARGE SCALE GENOMIC DNA]</scope>
    <source>
        <strain evidence="2">cv. PW_Plant_1</strain>
    </source>
</reference>
<protein>
    <submittedName>
        <fullName evidence="1">Uncharacterized protein</fullName>
    </submittedName>
</protein>
<comment type="caution">
    <text evidence="1">The sequence shown here is derived from an EMBL/GenBank/DDBJ whole genome shotgun (WGS) entry which is preliminary data.</text>
</comment>
<evidence type="ECO:0000313" key="1">
    <source>
        <dbReference type="EMBL" id="KAJ7564094.1"/>
    </source>
</evidence>
<proteinExistence type="predicted"/>
<gene>
    <name evidence="1" type="ORF">O6H91_02G001600</name>
</gene>
<organism evidence="1 2">
    <name type="scientific">Diphasiastrum complanatum</name>
    <name type="common">Issler's clubmoss</name>
    <name type="synonym">Lycopodium complanatum</name>
    <dbReference type="NCBI Taxonomy" id="34168"/>
    <lineage>
        <taxon>Eukaryota</taxon>
        <taxon>Viridiplantae</taxon>
        <taxon>Streptophyta</taxon>
        <taxon>Embryophyta</taxon>
        <taxon>Tracheophyta</taxon>
        <taxon>Lycopodiopsida</taxon>
        <taxon>Lycopodiales</taxon>
        <taxon>Lycopodiaceae</taxon>
        <taxon>Lycopodioideae</taxon>
        <taxon>Diphasiastrum</taxon>
    </lineage>
</organism>
<evidence type="ECO:0000313" key="2">
    <source>
        <dbReference type="Proteomes" id="UP001162992"/>
    </source>
</evidence>
<dbReference type="EMBL" id="CM055093">
    <property type="protein sequence ID" value="KAJ7564094.1"/>
    <property type="molecule type" value="Genomic_DNA"/>
</dbReference>
<dbReference type="Proteomes" id="UP001162992">
    <property type="component" value="Chromosome 2"/>
</dbReference>
<name>A0ACC2EC65_DIPCM</name>
<keyword evidence="2" id="KW-1185">Reference proteome</keyword>